<dbReference type="eggNOG" id="KOG0355">
    <property type="taxonomic scope" value="Eukaryota"/>
</dbReference>
<evidence type="ECO:0000256" key="8">
    <source>
        <dbReference type="ARBA" id="ARBA00023235"/>
    </source>
</evidence>
<keyword evidence="4" id="KW-0547">Nucleotide-binding</keyword>
<evidence type="ECO:0000256" key="7">
    <source>
        <dbReference type="ARBA" id="ARBA00023125"/>
    </source>
</evidence>
<keyword evidence="5" id="KW-0067">ATP-binding</keyword>
<dbReference type="InterPro" id="IPR013760">
    <property type="entry name" value="Topo_IIA-like_dom_sf"/>
</dbReference>
<dbReference type="GO" id="GO:0006265">
    <property type="term" value="P:DNA topological change"/>
    <property type="evidence" value="ECO:0007669"/>
    <property type="project" value="InterPro"/>
</dbReference>
<evidence type="ECO:0000259" key="9">
    <source>
        <dbReference type="Pfam" id="PF00521"/>
    </source>
</evidence>
<dbReference type="GO" id="GO:0003677">
    <property type="term" value="F:DNA binding"/>
    <property type="evidence" value="ECO:0007669"/>
    <property type="project" value="UniProtKB-KW"/>
</dbReference>
<dbReference type="STRING" id="81972.D7L732"/>
<reference evidence="11" key="1">
    <citation type="journal article" date="2011" name="Nat. Genet.">
        <title>The Arabidopsis lyrata genome sequence and the basis of rapid genome size change.</title>
        <authorList>
            <person name="Hu T.T."/>
            <person name="Pattyn P."/>
            <person name="Bakker E.G."/>
            <person name="Cao J."/>
            <person name="Cheng J.-F."/>
            <person name="Clark R.M."/>
            <person name="Fahlgren N."/>
            <person name="Fawcett J.A."/>
            <person name="Grimwood J."/>
            <person name="Gundlach H."/>
            <person name="Haberer G."/>
            <person name="Hollister J.D."/>
            <person name="Ossowski S."/>
            <person name="Ottilar R.P."/>
            <person name="Salamov A.A."/>
            <person name="Schneeberger K."/>
            <person name="Spannagl M."/>
            <person name="Wang X."/>
            <person name="Yang L."/>
            <person name="Nasrallah M.E."/>
            <person name="Bergelson J."/>
            <person name="Carrington J.C."/>
            <person name="Gaut B.S."/>
            <person name="Schmutz J."/>
            <person name="Mayer K.F.X."/>
            <person name="Van de Peer Y."/>
            <person name="Grigoriev I.V."/>
            <person name="Nordborg M."/>
            <person name="Weigel D."/>
            <person name="Guo Y.-L."/>
        </authorList>
    </citation>
    <scope>NUCLEOTIDE SEQUENCE [LARGE SCALE GENOMIC DNA]</scope>
    <source>
        <strain evidence="11">cv. MN47</strain>
    </source>
</reference>
<keyword evidence="6" id="KW-0799">Topoisomerase</keyword>
<comment type="cofactor">
    <cofactor evidence="2">
        <name>Mg(2+)</name>
        <dbReference type="ChEBI" id="CHEBI:18420"/>
    </cofactor>
</comment>
<dbReference type="GO" id="GO:0000819">
    <property type="term" value="P:sister chromatid segregation"/>
    <property type="evidence" value="ECO:0007669"/>
    <property type="project" value="TreeGrafter"/>
</dbReference>
<dbReference type="GO" id="GO:0005524">
    <property type="term" value="F:ATP binding"/>
    <property type="evidence" value="ECO:0007669"/>
    <property type="project" value="UniProtKB-KW"/>
</dbReference>
<dbReference type="PANTHER" id="PTHR10169:SF38">
    <property type="entry name" value="DNA TOPOISOMERASE 2"/>
    <property type="match status" value="1"/>
</dbReference>
<dbReference type="Gramene" id="scaffold_300937.1">
    <property type="protein sequence ID" value="scaffold_300937.1"/>
    <property type="gene ID" value="scaffold_300937.1"/>
</dbReference>
<dbReference type="SUPFAM" id="SSF56719">
    <property type="entry name" value="Type II DNA topoisomerase"/>
    <property type="match status" value="1"/>
</dbReference>
<dbReference type="PANTHER" id="PTHR10169">
    <property type="entry name" value="DNA TOPOISOMERASE/GYRASE"/>
    <property type="match status" value="1"/>
</dbReference>
<evidence type="ECO:0000313" key="11">
    <source>
        <dbReference type="Proteomes" id="UP000008694"/>
    </source>
</evidence>
<organism evidence="11">
    <name type="scientific">Arabidopsis lyrata subsp. lyrata</name>
    <name type="common">Lyre-leaved rock-cress</name>
    <dbReference type="NCBI Taxonomy" id="81972"/>
    <lineage>
        <taxon>Eukaryota</taxon>
        <taxon>Viridiplantae</taxon>
        <taxon>Streptophyta</taxon>
        <taxon>Embryophyta</taxon>
        <taxon>Tracheophyta</taxon>
        <taxon>Spermatophyta</taxon>
        <taxon>Magnoliopsida</taxon>
        <taxon>eudicotyledons</taxon>
        <taxon>Gunneridae</taxon>
        <taxon>Pentapetalae</taxon>
        <taxon>rosids</taxon>
        <taxon>malvids</taxon>
        <taxon>Brassicales</taxon>
        <taxon>Brassicaceae</taxon>
        <taxon>Camelineae</taxon>
        <taxon>Arabidopsis</taxon>
    </lineage>
</organism>
<dbReference type="GO" id="GO:0000712">
    <property type="term" value="P:resolution of meiotic recombination intermediates"/>
    <property type="evidence" value="ECO:0007669"/>
    <property type="project" value="TreeGrafter"/>
</dbReference>
<feature type="domain" description="Topo IIA-type catalytic" evidence="9">
    <location>
        <begin position="4"/>
        <end position="33"/>
    </location>
</feature>
<dbReference type="EMBL" id="GL348715">
    <property type="protein sequence ID" value="EFH58819.1"/>
    <property type="molecule type" value="Genomic_DNA"/>
</dbReference>
<evidence type="ECO:0000256" key="5">
    <source>
        <dbReference type="ARBA" id="ARBA00022840"/>
    </source>
</evidence>
<evidence type="ECO:0000256" key="1">
    <source>
        <dbReference type="ARBA" id="ARBA00000185"/>
    </source>
</evidence>
<keyword evidence="8" id="KW-0413">Isomerase</keyword>
<sequence length="93" mass="10761">MGSMFMPIIPTILVNGSQGIGAGWNNFIPNYNPMVPMDPWYRGFRGTIEKTASNEHGAIRMWTNDYKKILVFNEDRSWPPLYPSRNACFYQKL</sequence>
<evidence type="ECO:0000256" key="2">
    <source>
        <dbReference type="ARBA" id="ARBA00001946"/>
    </source>
</evidence>
<dbReference type="GO" id="GO:0005634">
    <property type="term" value="C:nucleus"/>
    <property type="evidence" value="ECO:0007669"/>
    <property type="project" value="TreeGrafter"/>
</dbReference>
<keyword evidence="7" id="KW-0238">DNA-binding</keyword>
<accession>D7L732</accession>
<evidence type="ECO:0000256" key="4">
    <source>
        <dbReference type="ARBA" id="ARBA00022741"/>
    </source>
</evidence>
<dbReference type="InterPro" id="IPR002205">
    <property type="entry name" value="Topo_IIA_dom_A"/>
</dbReference>
<dbReference type="Proteomes" id="UP000008694">
    <property type="component" value="Unassembled WGS sequence"/>
</dbReference>
<dbReference type="InterPro" id="IPR050634">
    <property type="entry name" value="DNA_Topoisomerase_II"/>
</dbReference>
<evidence type="ECO:0000256" key="6">
    <source>
        <dbReference type="ARBA" id="ARBA00023029"/>
    </source>
</evidence>
<proteinExistence type="predicted"/>
<keyword evidence="11" id="KW-1185">Reference proteome</keyword>
<dbReference type="AlphaFoldDB" id="D7L732"/>
<dbReference type="Pfam" id="PF00521">
    <property type="entry name" value="DNA_topoisoIV"/>
    <property type="match status" value="1"/>
</dbReference>
<dbReference type="Gene3D" id="3.90.199.10">
    <property type="entry name" value="Topoisomerase II, domain 5"/>
    <property type="match status" value="1"/>
</dbReference>
<gene>
    <name evidence="10" type="ORF">ARALYDRAFT_896967</name>
</gene>
<name>D7L732_ARALL</name>
<dbReference type="GO" id="GO:0003918">
    <property type="term" value="F:DNA topoisomerase type II (double strand cut, ATP-hydrolyzing) activity"/>
    <property type="evidence" value="ECO:0007669"/>
    <property type="project" value="UniProtKB-EC"/>
</dbReference>
<dbReference type="EC" id="5.6.2.2" evidence="3"/>
<dbReference type="InterPro" id="IPR013758">
    <property type="entry name" value="Topo_IIA_A/C_ab"/>
</dbReference>
<comment type="catalytic activity">
    <reaction evidence="1">
        <text>ATP-dependent breakage, passage and rejoining of double-stranded DNA.</text>
        <dbReference type="EC" id="5.6.2.2"/>
    </reaction>
</comment>
<evidence type="ECO:0000256" key="3">
    <source>
        <dbReference type="ARBA" id="ARBA00012895"/>
    </source>
</evidence>
<protein>
    <recommendedName>
        <fullName evidence="3">DNA topoisomerase (ATP-hydrolyzing)</fullName>
        <ecNumber evidence="3">5.6.2.2</ecNumber>
    </recommendedName>
</protein>
<dbReference type="HOGENOM" id="CLU_2402658_0_0_1"/>
<evidence type="ECO:0000313" key="10">
    <source>
        <dbReference type="EMBL" id="EFH58819.1"/>
    </source>
</evidence>